<feature type="transmembrane region" description="Helical" evidence="11">
    <location>
        <begin position="21"/>
        <end position="45"/>
    </location>
</feature>
<evidence type="ECO:0000256" key="7">
    <source>
        <dbReference type="ARBA" id="ARBA00022989"/>
    </source>
</evidence>
<dbReference type="NCBIfam" id="NF038347">
    <property type="entry name" value="FtsX_Gpos"/>
    <property type="match status" value="1"/>
</dbReference>
<evidence type="ECO:0000256" key="3">
    <source>
        <dbReference type="ARBA" id="ARBA00021907"/>
    </source>
</evidence>
<evidence type="ECO:0000256" key="5">
    <source>
        <dbReference type="ARBA" id="ARBA00022618"/>
    </source>
</evidence>
<keyword evidence="7 11" id="KW-1133">Transmembrane helix</keyword>
<feature type="transmembrane region" description="Helical" evidence="11">
    <location>
        <begin position="173"/>
        <end position="196"/>
    </location>
</feature>
<evidence type="ECO:0000259" key="13">
    <source>
        <dbReference type="Pfam" id="PF18075"/>
    </source>
</evidence>
<feature type="domain" description="ABC3 transporter permease C-terminal" evidence="12">
    <location>
        <begin position="174"/>
        <end position="295"/>
    </location>
</feature>
<reference evidence="14" key="1">
    <citation type="submission" date="2019-09" db="EMBL/GenBank/DDBJ databases">
        <title>In-depth cultivation of the pig gut microbiome towards novel bacterial diversity and tailored functional studies.</title>
        <authorList>
            <person name="Wylensek D."/>
            <person name="Hitch T.C.A."/>
            <person name="Clavel T."/>
        </authorList>
    </citation>
    <scope>NUCLEOTIDE SEQUENCE</scope>
    <source>
        <strain evidence="14">RF-744-FAT-WT-3</strain>
    </source>
</reference>
<feature type="domain" description="FtsX extracellular" evidence="13">
    <location>
        <begin position="61"/>
        <end position="151"/>
    </location>
</feature>
<evidence type="ECO:0000256" key="4">
    <source>
        <dbReference type="ARBA" id="ARBA00022475"/>
    </source>
</evidence>
<dbReference type="EMBL" id="VUNB01000001">
    <property type="protein sequence ID" value="MST68037.1"/>
    <property type="molecule type" value="Genomic_DNA"/>
</dbReference>
<evidence type="ECO:0000256" key="10">
    <source>
        <dbReference type="PIRNR" id="PIRNR003097"/>
    </source>
</evidence>
<feature type="transmembrane region" description="Helical" evidence="11">
    <location>
        <begin position="217"/>
        <end position="242"/>
    </location>
</feature>
<dbReference type="PIRSF" id="PIRSF003097">
    <property type="entry name" value="FtsX"/>
    <property type="match status" value="1"/>
</dbReference>
<keyword evidence="6 11" id="KW-0812">Transmembrane</keyword>
<keyword evidence="5 10" id="KW-0132">Cell division</keyword>
<evidence type="ECO:0000256" key="11">
    <source>
        <dbReference type="SAM" id="Phobius"/>
    </source>
</evidence>
<sequence length="297" mass="32653">MFSKIGYALRQSFAQIGRNKGVNVAAVLAITAMMLILGIFFVAFVNVDLFANVISQDYNVVNVYLTDGNDQAANDNIKSQLENVKGVENIEYKSKADALKTMKERWGSNGYLLDNLDENPLPDSFIVYVKDKKAADQVAKSAKTLSGVDDVNYYQDTIAKLARATRFIRNASVVVMVFLIVVSVIIVANTIKLTVFNRSKEIGIMKYLGATDWFVRGPFLLEGIILGFISAAIASGLMYLLYGQITSLVGQDLMRIFSVPVVPSSYLIPNLMAIFAALGIGIGTFGSIISIRRFLQR</sequence>
<protein>
    <recommendedName>
        <fullName evidence="3 10">Cell division protein FtsX</fullName>
    </recommendedName>
</protein>
<keyword evidence="9 10" id="KW-0131">Cell cycle</keyword>
<comment type="function">
    <text evidence="10">Part of the ABC transporter FtsEX involved in asymmetric cellular division facilitating the initiation of sporulation.</text>
</comment>
<dbReference type="GO" id="GO:0051301">
    <property type="term" value="P:cell division"/>
    <property type="evidence" value="ECO:0007669"/>
    <property type="project" value="UniProtKB-KW"/>
</dbReference>
<dbReference type="AlphaFoldDB" id="A0A6A8M9G6"/>
<dbReference type="InterPro" id="IPR003838">
    <property type="entry name" value="ABC3_permease_C"/>
</dbReference>
<dbReference type="RefSeq" id="WP_154571518.1">
    <property type="nucleotide sequence ID" value="NZ_VUNB01000001.1"/>
</dbReference>
<dbReference type="InterPro" id="IPR040690">
    <property type="entry name" value="FtsX_ECD"/>
</dbReference>
<evidence type="ECO:0000256" key="9">
    <source>
        <dbReference type="ARBA" id="ARBA00023306"/>
    </source>
</evidence>
<dbReference type="GO" id="GO:0005886">
    <property type="term" value="C:plasma membrane"/>
    <property type="evidence" value="ECO:0007669"/>
    <property type="project" value="UniProtKB-SubCell"/>
</dbReference>
<proteinExistence type="inferred from homology"/>
<name>A0A6A8M9G6_9FIRM</name>
<dbReference type="PANTHER" id="PTHR47755:SF1">
    <property type="entry name" value="CELL DIVISION PROTEIN FTSX"/>
    <property type="match status" value="1"/>
</dbReference>
<dbReference type="InterPro" id="IPR004513">
    <property type="entry name" value="FtsX"/>
</dbReference>
<keyword evidence="8 10" id="KW-0472">Membrane</keyword>
<evidence type="ECO:0000256" key="1">
    <source>
        <dbReference type="ARBA" id="ARBA00004651"/>
    </source>
</evidence>
<dbReference type="InterPro" id="IPR058204">
    <property type="entry name" value="FtsX_firmicutes-type"/>
</dbReference>
<comment type="caution">
    <text evidence="14">The sequence shown here is derived from an EMBL/GenBank/DDBJ whole genome shotgun (WGS) entry which is preliminary data.</text>
</comment>
<evidence type="ECO:0000256" key="2">
    <source>
        <dbReference type="ARBA" id="ARBA00007379"/>
    </source>
</evidence>
<organism evidence="14">
    <name type="scientific">Baileyella intestinalis</name>
    <dbReference type="NCBI Taxonomy" id="2606709"/>
    <lineage>
        <taxon>Bacteria</taxon>
        <taxon>Bacillati</taxon>
        <taxon>Bacillota</taxon>
        <taxon>Clostridia</taxon>
        <taxon>Peptostreptococcales</taxon>
        <taxon>Anaerovoracaceae</taxon>
        <taxon>Baileyella</taxon>
    </lineage>
</organism>
<evidence type="ECO:0000313" key="14">
    <source>
        <dbReference type="EMBL" id="MST68037.1"/>
    </source>
</evidence>
<dbReference type="Pfam" id="PF18075">
    <property type="entry name" value="FtsX_ECD"/>
    <property type="match status" value="1"/>
</dbReference>
<gene>
    <name evidence="14" type="ORF">FYJ66_00210</name>
</gene>
<comment type="similarity">
    <text evidence="2 10">Belongs to the ABC-4 integral membrane protein family. FtsX subfamily.</text>
</comment>
<dbReference type="PANTHER" id="PTHR47755">
    <property type="entry name" value="CELL DIVISION PROTEIN FTSX"/>
    <property type="match status" value="1"/>
</dbReference>
<keyword evidence="4 10" id="KW-1003">Cell membrane</keyword>
<evidence type="ECO:0000256" key="8">
    <source>
        <dbReference type="ARBA" id="ARBA00023136"/>
    </source>
</evidence>
<comment type="subcellular location">
    <subcellularLocation>
        <location evidence="1">Cell membrane</location>
        <topology evidence="1">Multi-pass membrane protein</topology>
    </subcellularLocation>
</comment>
<feature type="transmembrane region" description="Helical" evidence="11">
    <location>
        <begin position="267"/>
        <end position="291"/>
    </location>
</feature>
<accession>A0A6A8M9G6</accession>
<dbReference type="Pfam" id="PF02687">
    <property type="entry name" value="FtsX"/>
    <property type="match status" value="1"/>
</dbReference>
<evidence type="ECO:0000256" key="6">
    <source>
        <dbReference type="ARBA" id="ARBA00022692"/>
    </source>
</evidence>
<dbReference type="Gene3D" id="3.30.70.3040">
    <property type="match status" value="1"/>
</dbReference>
<evidence type="ECO:0000259" key="12">
    <source>
        <dbReference type="Pfam" id="PF02687"/>
    </source>
</evidence>